<evidence type="ECO:0000256" key="2">
    <source>
        <dbReference type="ARBA" id="ARBA00022651"/>
    </source>
</evidence>
<dbReference type="PANTHER" id="PTHR43772">
    <property type="entry name" value="ENDO-1,4-BETA-XYLANASE"/>
    <property type="match status" value="1"/>
</dbReference>
<keyword evidence="4" id="KW-0119">Carbohydrate metabolism</keyword>
<comment type="similarity">
    <text evidence="1 7">Belongs to the glycosyl hydrolase 43 family.</text>
</comment>
<keyword evidence="5 7" id="KW-0326">Glycosidase</keyword>
<dbReference type="InterPro" id="IPR052176">
    <property type="entry name" value="Glycosyl_Hydrlase_43_Enz"/>
</dbReference>
<name>A0A9D2NNW8_9FIRM</name>
<dbReference type="PANTHER" id="PTHR43772:SF2">
    <property type="entry name" value="PUTATIVE (AFU_ORTHOLOGUE AFUA_2G04480)-RELATED"/>
    <property type="match status" value="1"/>
</dbReference>
<reference evidence="8" key="2">
    <citation type="submission" date="2021-04" db="EMBL/GenBank/DDBJ databases">
        <authorList>
            <person name="Gilroy R."/>
        </authorList>
    </citation>
    <scope>NUCLEOTIDE SEQUENCE</scope>
    <source>
        <strain evidence="8">ChiW19-954</strain>
    </source>
</reference>
<dbReference type="CDD" id="cd18620">
    <property type="entry name" value="GH43_XylA-like"/>
    <property type="match status" value="1"/>
</dbReference>
<dbReference type="Gene3D" id="2.60.120.260">
    <property type="entry name" value="Galactose-binding domain-like"/>
    <property type="match status" value="1"/>
</dbReference>
<evidence type="ECO:0000256" key="7">
    <source>
        <dbReference type="RuleBase" id="RU361187"/>
    </source>
</evidence>
<feature type="site" description="Important for catalytic activity, responsible for pKa modulation of the active site Glu and correct orientation of both the proton donor and substrate" evidence="6">
    <location>
        <position position="146"/>
    </location>
</feature>
<evidence type="ECO:0000256" key="4">
    <source>
        <dbReference type="ARBA" id="ARBA00023277"/>
    </source>
</evidence>
<dbReference type="Pfam" id="PF04616">
    <property type="entry name" value="Glyco_hydro_43"/>
    <property type="match status" value="1"/>
</dbReference>
<evidence type="ECO:0000256" key="1">
    <source>
        <dbReference type="ARBA" id="ARBA00009865"/>
    </source>
</evidence>
<evidence type="ECO:0000256" key="5">
    <source>
        <dbReference type="ARBA" id="ARBA00023295"/>
    </source>
</evidence>
<accession>A0A9D2NNW8</accession>
<keyword evidence="2" id="KW-0858">Xylan degradation</keyword>
<dbReference type="GO" id="GO:0045493">
    <property type="term" value="P:xylan catabolic process"/>
    <property type="evidence" value="ECO:0007669"/>
    <property type="project" value="UniProtKB-KW"/>
</dbReference>
<dbReference type="SUPFAM" id="SSF75005">
    <property type="entry name" value="Arabinanase/levansucrase/invertase"/>
    <property type="match status" value="1"/>
</dbReference>
<dbReference type="Gene3D" id="2.115.10.20">
    <property type="entry name" value="Glycosyl hydrolase domain, family 43"/>
    <property type="match status" value="1"/>
</dbReference>
<dbReference type="AlphaFoldDB" id="A0A9D2NNW8"/>
<dbReference type="Proteomes" id="UP000823890">
    <property type="component" value="Unassembled WGS sequence"/>
</dbReference>
<evidence type="ECO:0000256" key="6">
    <source>
        <dbReference type="PIRSR" id="PIRSR606710-2"/>
    </source>
</evidence>
<dbReference type="InterPro" id="IPR023296">
    <property type="entry name" value="Glyco_hydro_beta-prop_sf"/>
</dbReference>
<gene>
    <name evidence="8" type="ORF">H9758_11740</name>
</gene>
<proteinExistence type="inferred from homology"/>
<comment type="caution">
    <text evidence="8">The sequence shown here is derived from an EMBL/GenBank/DDBJ whole genome shotgun (WGS) entry which is preliminary data.</text>
</comment>
<organism evidence="8 9">
    <name type="scientific">Candidatus Mediterraneibacter faecipullorum</name>
    <dbReference type="NCBI Taxonomy" id="2838670"/>
    <lineage>
        <taxon>Bacteria</taxon>
        <taxon>Bacillati</taxon>
        <taxon>Bacillota</taxon>
        <taxon>Clostridia</taxon>
        <taxon>Lachnospirales</taxon>
        <taxon>Lachnospiraceae</taxon>
        <taxon>Mediterraneibacter</taxon>
    </lineage>
</organism>
<evidence type="ECO:0000313" key="9">
    <source>
        <dbReference type="Proteomes" id="UP000823890"/>
    </source>
</evidence>
<keyword evidence="3 7" id="KW-0378">Hydrolase</keyword>
<evidence type="ECO:0000313" key="8">
    <source>
        <dbReference type="EMBL" id="HJC35239.1"/>
    </source>
</evidence>
<dbReference type="EMBL" id="DWWO01000141">
    <property type="protein sequence ID" value="HJC35239.1"/>
    <property type="molecule type" value="Genomic_DNA"/>
</dbReference>
<dbReference type="GO" id="GO:0004553">
    <property type="term" value="F:hydrolase activity, hydrolyzing O-glycosyl compounds"/>
    <property type="evidence" value="ECO:0007669"/>
    <property type="project" value="InterPro"/>
</dbReference>
<reference evidence="8" key="1">
    <citation type="journal article" date="2021" name="PeerJ">
        <title>Extensive microbial diversity within the chicken gut microbiome revealed by metagenomics and culture.</title>
        <authorList>
            <person name="Gilroy R."/>
            <person name="Ravi A."/>
            <person name="Getino M."/>
            <person name="Pursley I."/>
            <person name="Horton D.L."/>
            <person name="Alikhan N.F."/>
            <person name="Baker D."/>
            <person name="Gharbi K."/>
            <person name="Hall N."/>
            <person name="Watson M."/>
            <person name="Adriaenssens E.M."/>
            <person name="Foster-Nyarko E."/>
            <person name="Jarju S."/>
            <person name="Secka A."/>
            <person name="Antonio M."/>
            <person name="Oren A."/>
            <person name="Chaudhuri R.R."/>
            <person name="La Ragione R."/>
            <person name="Hildebrand F."/>
            <person name="Pallen M.J."/>
        </authorList>
    </citation>
    <scope>NUCLEOTIDE SEQUENCE</scope>
    <source>
        <strain evidence="8">ChiW19-954</strain>
    </source>
</reference>
<dbReference type="InterPro" id="IPR006710">
    <property type="entry name" value="Glyco_hydro_43"/>
</dbReference>
<keyword evidence="2" id="KW-0624">Polysaccharide degradation</keyword>
<protein>
    <submittedName>
        <fullName evidence="8">Family 43 glycosylhydrolase</fullName>
    </submittedName>
</protein>
<sequence>MEKKQAFNPYLPSYEYVPDGEPHVVDGRVYIYGSHDLFNGLNFCLGDYVCWSAPVDDLGNWRYEGCIYKREQDPAAPKIRLTNGLAAPDMVQGDDGRYYLYYFMGGTKMISVAVCDKPAGKYEFYGYVQYADKVPIGKKNEPFQFDPGIFRDDDGRLYLYTGFALQGNPILLDGSKPTEHGPMCFEIDPKDMLTVKSGPEYIGIAGEKESIGTPYEGHAFLEASSMRKFGDTYYFIYSSLNSHELCYATSDNPTCGFEYGGILISNGDIGLPGVTDVDHAKNDTGNTHGSLIEINGNYYIFYHRHTNRKQSSRQACAEKIRFENGKFYQAEVTSCGLNNGPLRGHGKYPAYIACNLYGKDGTKFLSMLKRRKGGCPYITQDGGDREEGPDQYVANVCDGAVVGYKYFDLADTKEIRINIKGNADGVVTIKDGEESDAALLSEIRVFGAGGGKGFVGKLDNVKKGQALFFSFKGKGAFKFVSFDLK</sequence>
<evidence type="ECO:0000256" key="3">
    <source>
        <dbReference type="ARBA" id="ARBA00022801"/>
    </source>
</evidence>